<sequence length="92" mass="10041">MELDAEVDGRGASPVEELIAENFKCSKCSGLDCSVQEVAMTGTGFSKLLDIQHHHYLFVSCEHCGFVEVYNPDVLRNKKSGALGTIMDTLFG</sequence>
<gene>
    <name evidence="1" type="ORF">ACFFJ8_17040</name>
</gene>
<name>A0ABV6JB13_9BACL</name>
<evidence type="ECO:0000313" key="2">
    <source>
        <dbReference type="Proteomes" id="UP001589818"/>
    </source>
</evidence>
<dbReference type="EMBL" id="JBHLVF010000028">
    <property type="protein sequence ID" value="MFC0393075.1"/>
    <property type="molecule type" value="Genomic_DNA"/>
</dbReference>
<keyword evidence="2" id="KW-1185">Reference proteome</keyword>
<dbReference type="Proteomes" id="UP001589818">
    <property type="component" value="Unassembled WGS sequence"/>
</dbReference>
<dbReference type="Pfam" id="PF09855">
    <property type="entry name" value="Zn_ribbon_13"/>
    <property type="match status" value="1"/>
</dbReference>
<protein>
    <submittedName>
        <fullName evidence="1">Zinc ribbon domain-containing protein</fullName>
    </submittedName>
</protein>
<reference evidence="1 2" key="1">
    <citation type="submission" date="2024-09" db="EMBL/GenBank/DDBJ databases">
        <authorList>
            <person name="Sun Q."/>
            <person name="Mori K."/>
        </authorList>
    </citation>
    <scope>NUCLEOTIDE SEQUENCE [LARGE SCALE GENOMIC DNA]</scope>
    <source>
        <strain evidence="1 2">CCM 4839</strain>
    </source>
</reference>
<comment type="caution">
    <text evidence="1">The sequence shown here is derived from an EMBL/GenBank/DDBJ whole genome shotgun (WGS) entry which is preliminary data.</text>
</comment>
<evidence type="ECO:0000313" key="1">
    <source>
        <dbReference type="EMBL" id="MFC0393075.1"/>
    </source>
</evidence>
<proteinExistence type="predicted"/>
<dbReference type="InterPro" id="IPR018652">
    <property type="entry name" value="DUF2082_NA-bd_Znr"/>
</dbReference>
<dbReference type="RefSeq" id="WP_256555579.1">
    <property type="nucleotide sequence ID" value="NZ_JANHOF010000016.1"/>
</dbReference>
<organism evidence="1 2">
    <name type="scientific">Paenibacillus mendelii</name>
    <dbReference type="NCBI Taxonomy" id="206163"/>
    <lineage>
        <taxon>Bacteria</taxon>
        <taxon>Bacillati</taxon>
        <taxon>Bacillota</taxon>
        <taxon>Bacilli</taxon>
        <taxon>Bacillales</taxon>
        <taxon>Paenibacillaceae</taxon>
        <taxon>Paenibacillus</taxon>
    </lineage>
</organism>
<accession>A0ABV6JB13</accession>